<evidence type="ECO:0000313" key="2">
    <source>
        <dbReference type="EMBL" id="GFQ81862.1"/>
    </source>
</evidence>
<protein>
    <submittedName>
        <fullName evidence="2">Uncharacterized protein</fullName>
    </submittedName>
</protein>
<name>A0A8X6FJE9_TRICU</name>
<proteinExistence type="predicted"/>
<accession>A0A8X6FJE9</accession>
<organism evidence="2 3">
    <name type="scientific">Trichonephila clavata</name>
    <name type="common">Joro spider</name>
    <name type="synonym">Nephila clavata</name>
    <dbReference type="NCBI Taxonomy" id="2740835"/>
    <lineage>
        <taxon>Eukaryota</taxon>
        <taxon>Metazoa</taxon>
        <taxon>Ecdysozoa</taxon>
        <taxon>Arthropoda</taxon>
        <taxon>Chelicerata</taxon>
        <taxon>Arachnida</taxon>
        <taxon>Araneae</taxon>
        <taxon>Araneomorphae</taxon>
        <taxon>Entelegynae</taxon>
        <taxon>Araneoidea</taxon>
        <taxon>Nephilidae</taxon>
        <taxon>Trichonephila</taxon>
    </lineage>
</organism>
<evidence type="ECO:0000256" key="1">
    <source>
        <dbReference type="SAM" id="MobiDB-lite"/>
    </source>
</evidence>
<sequence length="145" mass="15956">MASSSECPLYPKPTKGKSKSLQENKNRYETPQVNTSLIVPGLSFAQVACSKNQQQMAARGSDPSTSNNFKTSQKESLPQEIINSTQNNSTEFTFLQAIMEIKKIFDLFPTLLKEMKKSANSDNPQEKLICLVRGICSSVSSSSVV</sequence>
<gene>
    <name evidence="2" type="ORF">TNCT_358501</name>
</gene>
<feature type="region of interest" description="Disordered" evidence="1">
    <location>
        <begin position="1"/>
        <end position="29"/>
    </location>
</feature>
<comment type="caution">
    <text evidence="2">The sequence shown here is derived from an EMBL/GenBank/DDBJ whole genome shotgun (WGS) entry which is preliminary data.</text>
</comment>
<dbReference type="OrthoDB" id="10468845at2759"/>
<evidence type="ECO:0000313" key="3">
    <source>
        <dbReference type="Proteomes" id="UP000887116"/>
    </source>
</evidence>
<feature type="region of interest" description="Disordered" evidence="1">
    <location>
        <begin position="53"/>
        <end position="82"/>
    </location>
</feature>
<reference evidence="2" key="1">
    <citation type="submission" date="2020-07" db="EMBL/GenBank/DDBJ databases">
        <title>Multicomponent nature underlies the extraordinary mechanical properties of spider dragline silk.</title>
        <authorList>
            <person name="Kono N."/>
            <person name="Nakamura H."/>
            <person name="Mori M."/>
            <person name="Yoshida Y."/>
            <person name="Ohtoshi R."/>
            <person name="Malay A.D."/>
            <person name="Moran D.A.P."/>
            <person name="Tomita M."/>
            <person name="Numata K."/>
            <person name="Arakawa K."/>
        </authorList>
    </citation>
    <scope>NUCLEOTIDE SEQUENCE</scope>
</reference>
<keyword evidence="3" id="KW-1185">Reference proteome</keyword>
<dbReference type="EMBL" id="BMAO01022421">
    <property type="protein sequence ID" value="GFQ81862.1"/>
    <property type="molecule type" value="Genomic_DNA"/>
</dbReference>
<dbReference type="AlphaFoldDB" id="A0A8X6FJE9"/>
<dbReference type="Proteomes" id="UP000887116">
    <property type="component" value="Unassembled WGS sequence"/>
</dbReference>